<evidence type="ECO:0000313" key="7">
    <source>
        <dbReference type="Proteomes" id="UP000217257"/>
    </source>
</evidence>
<dbReference type="KEGG" id="cfus:CYFUS_007644"/>
<dbReference type="PANTHER" id="PTHR30537">
    <property type="entry name" value="HTH-TYPE TRANSCRIPTIONAL REGULATOR"/>
    <property type="match status" value="1"/>
</dbReference>
<dbReference type="GO" id="GO:0043565">
    <property type="term" value="F:sequence-specific DNA binding"/>
    <property type="evidence" value="ECO:0007669"/>
    <property type="project" value="TreeGrafter"/>
</dbReference>
<gene>
    <name evidence="6" type="ORF">CYFUS_007644</name>
</gene>
<dbReference type="GO" id="GO:0003700">
    <property type="term" value="F:DNA-binding transcription factor activity"/>
    <property type="evidence" value="ECO:0007669"/>
    <property type="project" value="InterPro"/>
</dbReference>
<dbReference type="Proteomes" id="UP000217257">
    <property type="component" value="Chromosome"/>
</dbReference>
<organism evidence="6 7">
    <name type="scientific">Cystobacter fuscus</name>
    <dbReference type="NCBI Taxonomy" id="43"/>
    <lineage>
        <taxon>Bacteria</taxon>
        <taxon>Pseudomonadati</taxon>
        <taxon>Myxococcota</taxon>
        <taxon>Myxococcia</taxon>
        <taxon>Myxococcales</taxon>
        <taxon>Cystobacterineae</taxon>
        <taxon>Archangiaceae</taxon>
        <taxon>Cystobacter</taxon>
    </lineage>
</organism>
<dbReference type="InterPro" id="IPR058163">
    <property type="entry name" value="LysR-type_TF_proteobact-type"/>
</dbReference>
<dbReference type="InterPro" id="IPR005119">
    <property type="entry name" value="LysR_subst-bd"/>
</dbReference>
<feature type="domain" description="HTH lysR-type" evidence="5">
    <location>
        <begin position="6"/>
        <end position="63"/>
    </location>
</feature>
<dbReference type="InterPro" id="IPR036388">
    <property type="entry name" value="WH-like_DNA-bd_sf"/>
</dbReference>
<dbReference type="SUPFAM" id="SSF46785">
    <property type="entry name" value="Winged helix' DNA-binding domain"/>
    <property type="match status" value="1"/>
</dbReference>
<protein>
    <submittedName>
        <fullName evidence="6">Transcriptional regulator</fullName>
    </submittedName>
</protein>
<dbReference type="Gene3D" id="3.40.190.290">
    <property type="match status" value="1"/>
</dbReference>
<keyword evidence="2" id="KW-0805">Transcription regulation</keyword>
<dbReference type="InterPro" id="IPR000847">
    <property type="entry name" value="LysR_HTH_N"/>
</dbReference>
<dbReference type="Pfam" id="PF00126">
    <property type="entry name" value="HTH_1"/>
    <property type="match status" value="1"/>
</dbReference>
<dbReference type="SUPFAM" id="SSF53850">
    <property type="entry name" value="Periplasmic binding protein-like II"/>
    <property type="match status" value="1"/>
</dbReference>
<dbReference type="FunFam" id="1.10.10.10:FF:000001">
    <property type="entry name" value="LysR family transcriptional regulator"/>
    <property type="match status" value="1"/>
</dbReference>
<dbReference type="GO" id="GO:0006351">
    <property type="term" value="P:DNA-templated transcription"/>
    <property type="evidence" value="ECO:0007669"/>
    <property type="project" value="TreeGrafter"/>
</dbReference>
<dbReference type="EMBL" id="CP022098">
    <property type="protein sequence ID" value="ATB42167.1"/>
    <property type="molecule type" value="Genomic_DNA"/>
</dbReference>
<name>A0A250JFA7_9BACT</name>
<dbReference type="PROSITE" id="PS50931">
    <property type="entry name" value="HTH_LYSR"/>
    <property type="match status" value="1"/>
</dbReference>
<evidence type="ECO:0000256" key="2">
    <source>
        <dbReference type="ARBA" id="ARBA00023015"/>
    </source>
</evidence>
<evidence type="ECO:0000313" key="6">
    <source>
        <dbReference type="EMBL" id="ATB42167.1"/>
    </source>
</evidence>
<comment type="similarity">
    <text evidence="1">Belongs to the LysR transcriptional regulatory family.</text>
</comment>
<dbReference type="Gene3D" id="1.10.10.10">
    <property type="entry name" value="Winged helix-like DNA-binding domain superfamily/Winged helix DNA-binding domain"/>
    <property type="match status" value="1"/>
</dbReference>
<dbReference type="InterPro" id="IPR036390">
    <property type="entry name" value="WH_DNA-bd_sf"/>
</dbReference>
<evidence type="ECO:0000256" key="3">
    <source>
        <dbReference type="ARBA" id="ARBA00023125"/>
    </source>
</evidence>
<accession>A0A250JFA7</accession>
<evidence type="ECO:0000259" key="5">
    <source>
        <dbReference type="PROSITE" id="PS50931"/>
    </source>
</evidence>
<dbReference type="AlphaFoldDB" id="A0A250JFA7"/>
<reference evidence="6 7" key="1">
    <citation type="submission" date="2017-06" db="EMBL/GenBank/DDBJ databases">
        <title>Sequencing and comparative analysis of myxobacterial genomes.</title>
        <authorList>
            <person name="Rupp O."/>
            <person name="Goesmann A."/>
            <person name="Sogaard-Andersen L."/>
        </authorList>
    </citation>
    <scope>NUCLEOTIDE SEQUENCE [LARGE SCALE GENOMIC DNA]</scope>
    <source>
        <strain evidence="6 7">DSM 52655</strain>
    </source>
</reference>
<keyword evidence="3" id="KW-0238">DNA-binding</keyword>
<dbReference type="PANTHER" id="PTHR30537:SF72">
    <property type="entry name" value="LYSR FAMILY TRANSCRIPTIONAL REGULATOR"/>
    <property type="match status" value="1"/>
</dbReference>
<sequence>MKTMSLDLDALKVFVRVAELRSFTQAAHQLGMPKARASAHVQKLEAELGTQLLQRSTRVVRPTPEGEQLLKRAHGFLAEAEEIAALFHASRALRGRVRVELPVLIAREFVIPRVPELLARHPQLQLDICASDRLVAAVREGFDLVLRVGPVNEPGLVGRRIGEAPMMNCASPSYLRQHGTPRTLDDLRDHLVVHYATDPVPAFEYFDGETYKELPMRSVVTVDNFDVYEAACIAGLGIVQVPRPGLERHANKLVEILPEFTARPVPITLLHTHGRSVPRRVRAVMTWLIELLAPTVGELVRAR</sequence>
<dbReference type="Pfam" id="PF03466">
    <property type="entry name" value="LysR_substrate"/>
    <property type="match status" value="1"/>
</dbReference>
<keyword evidence="4" id="KW-0804">Transcription</keyword>
<evidence type="ECO:0000256" key="1">
    <source>
        <dbReference type="ARBA" id="ARBA00009437"/>
    </source>
</evidence>
<evidence type="ECO:0000256" key="4">
    <source>
        <dbReference type="ARBA" id="ARBA00023163"/>
    </source>
</evidence>
<proteinExistence type="inferred from homology"/>